<keyword evidence="4 9" id="KW-0645">Protease</keyword>
<feature type="domain" description="Inhibitor I9" evidence="14">
    <location>
        <begin position="71"/>
        <end position="151"/>
    </location>
</feature>
<dbReference type="AlphaFoldDB" id="A0A6P4AL73"/>
<evidence type="ECO:0000256" key="10">
    <source>
        <dbReference type="SAM" id="MobiDB-lite"/>
    </source>
</evidence>
<dbReference type="Gene3D" id="3.40.50.200">
    <property type="entry name" value="Peptidase S8/S53 domain"/>
    <property type="match status" value="1"/>
</dbReference>
<dbReference type="Gene3D" id="2.60.40.2310">
    <property type="match status" value="1"/>
</dbReference>
<evidence type="ECO:0000256" key="9">
    <source>
        <dbReference type="PROSITE-ProRule" id="PRU01240"/>
    </source>
</evidence>
<dbReference type="Gene3D" id="3.50.30.30">
    <property type="match status" value="1"/>
</dbReference>
<proteinExistence type="inferred from homology"/>
<dbReference type="PROSITE" id="PS51892">
    <property type="entry name" value="SUBTILASE"/>
    <property type="match status" value="1"/>
</dbReference>
<dbReference type="InParanoid" id="A0A6P4AL73"/>
<dbReference type="InterPro" id="IPR037045">
    <property type="entry name" value="S8pro/Inhibitor_I9_sf"/>
</dbReference>
<evidence type="ECO:0000256" key="1">
    <source>
        <dbReference type="ARBA" id="ARBA00004613"/>
    </source>
</evidence>
<organism evidence="16 17">
    <name type="scientific">Ziziphus jujuba</name>
    <name type="common">Chinese jujube</name>
    <name type="synonym">Ziziphus sativa</name>
    <dbReference type="NCBI Taxonomy" id="326968"/>
    <lineage>
        <taxon>Eukaryota</taxon>
        <taxon>Viridiplantae</taxon>
        <taxon>Streptophyta</taxon>
        <taxon>Embryophyta</taxon>
        <taxon>Tracheophyta</taxon>
        <taxon>Spermatophyta</taxon>
        <taxon>Magnoliopsida</taxon>
        <taxon>eudicotyledons</taxon>
        <taxon>Gunneridae</taxon>
        <taxon>Pentapetalae</taxon>
        <taxon>rosids</taxon>
        <taxon>fabids</taxon>
        <taxon>Rosales</taxon>
        <taxon>Rhamnaceae</taxon>
        <taxon>Paliureae</taxon>
        <taxon>Ziziphus</taxon>
    </lineage>
</organism>
<dbReference type="InterPro" id="IPR036852">
    <property type="entry name" value="Peptidase_S8/S53_dom_sf"/>
</dbReference>
<gene>
    <name evidence="17" type="primary">LOC107424286</name>
</gene>
<dbReference type="PROSITE" id="PS00138">
    <property type="entry name" value="SUBTILASE_SER"/>
    <property type="match status" value="1"/>
</dbReference>
<feature type="domain" description="Subtilisin-like protease fibronectin type-III" evidence="15">
    <location>
        <begin position="697"/>
        <end position="793"/>
    </location>
</feature>
<dbReference type="PANTHER" id="PTHR10795">
    <property type="entry name" value="PROPROTEIN CONVERTASE SUBTILISIN/KEXIN"/>
    <property type="match status" value="1"/>
</dbReference>
<evidence type="ECO:0000256" key="6">
    <source>
        <dbReference type="ARBA" id="ARBA00022801"/>
    </source>
</evidence>
<evidence type="ECO:0000313" key="16">
    <source>
        <dbReference type="Proteomes" id="UP001652623"/>
    </source>
</evidence>
<protein>
    <submittedName>
        <fullName evidence="17">Subtilisin-like serine-protease S</fullName>
    </submittedName>
</protein>
<dbReference type="InterPro" id="IPR034197">
    <property type="entry name" value="Peptidases_S8_3"/>
</dbReference>
<dbReference type="CDD" id="cd04852">
    <property type="entry name" value="Peptidases_S8_3"/>
    <property type="match status" value="1"/>
</dbReference>
<dbReference type="SUPFAM" id="SSF52743">
    <property type="entry name" value="Subtilisin-like"/>
    <property type="match status" value="1"/>
</dbReference>
<evidence type="ECO:0000256" key="11">
    <source>
        <dbReference type="SAM" id="Phobius"/>
    </source>
</evidence>
<evidence type="ECO:0000259" key="13">
    <source>
        <dbReference type="Pfam" id="PF02225"/>
    </source>
</evidence>
<evidence type="ECO:0000256" key="7">
    <source>
        <dbReference type="ARBA" id="ARBA00022825"/>
    </source>
</evidence>
<dbReference type="KEGG" id="zju:107424286"/>
<dbReference type="InterPro" id="IPR023828">
    <property type="entry name" value="Peptidase_S8_Ser-AS"/>
</dbReference>
<keyword evidence="5" id="KW-0732">Signal</keyword>
<keyword evidence="11" id="KW-1133">Transmembrane helix</keyword>
<feature type="active site" description="Charge relay system" evidence="8 9">
    <location>
        <position position="259"/>
    </location>
</feature>
<keyword evidence="6 9" id="KW-0378">Hydrolase</keyword>
<evidence type="ECO:0000259" key="12">
    <source>
        <dbReference type="Pfam" id="PF00082"/>
    </source>
</evidence>
<evidence type="ECO:0000259" key="15">
    <source>
        <dbReference type="Pfam" id="PF17766"/>
    </source>
</evidence>
<dbReference type="GeneID" id="107424286"/>
<evidence type="ECO:0000256" key="3">
    <source>
        <dbReference type="ARBA" id="ARBA00022525"/>
    </source>
</evidence>
<dbReference type="GO" id="GO:0005576">
    <property type="term" value="C:extracellular region"/>
    <property type="evidence" value="ECO:0007669"/>
    <property type="project" value="UniProtKB-SubCell"/>
</dbReference>
<evidence type="ECO:0000259" key="14">
    <source>
        <dbReference type="Pfam" id="PF05922"/>
    </source>
</evidence>
<dbReference type="Pfam" id="PF05922">
    <property type="entry name" value="Inhibitor_I9"/>
    <property type="match status" value="1"/>
</dbReference>
<keyword evidence="7 9" id="KW-0720">Serine protease</keyword>
<keyword evidence="11" id="KW-0812">Transmembrane</keyword>
<keyword evidence="11" id="KW-0472">Membrane</keyword>
<dbReference type="InterPro" id="IPR015500">
    <property type="entry name" value="Peptidase_S8_subtilisin-rel"/>
</dbReference>
<dbReference type="GO" id="GO:0006508">
    <property type="term" value="P:proteolysis"/>
    <property type="evidence" value="ECO:0007669"/>
    <property type="project" value="UniProtKB-KW"/>
</dbReference>
<keyword evidence="16" id="KW-1185">Reference proteome</keyword>
<dbReference type="GO" id="GO:0004252">
    <property type="term" value="F:serine-type endopeptidase activity"/>
    <property type="evidence" value="ECO:0007669"/>
    <property type="project" value="UniProtKB-UniRule"/>
</dbReference>
<feature type="transmembrane region" description="Helical" evidence="11">
    <location>
        <begin position="12"/>
        <end position="31"/>
    </location>
</feature>
<dbReference type="InterPro" id="IPR041469">
    <property type="entry name" value="Subtilisin-like_FN3"/>
</dbReference>
<name>A0A6P4AL73_ZIZJJ</name>
<comment type="similarity">
    <text evidence="2 9">Belongs to the peptidase S8 family.</text>
</comment>
<reference evidence="17" key="1">
    <citation type="submission" date="2025-08" db="UniProtKB">
        <authorList>
            <consortium name="RefSeq"/>
        </authorList>
    </citation>
    <scope>IDENTIFICATION</scope>
    <source>
        <tissue evidence="17">Seedling</tissue>
    </source>
</reference>
<feature type="domain" description="PA" evidence="13">
    <location>
        <begin position="435"/>
        <end position="507"/>
    </location>
</feature>
<keyword evidence="3" id="KW-0964">Secreted</keyword>
<dbReference type="InterPro" id="IPR000209">
    <property type="entry name" value="Peptidase_S8/S53_dom"/>
</dbReference>
<dbReference type="InterPro" id="IPR045051">
    <property type="entry name" value="SBT"/>
</dbReference>
<evidence type="ECO:0000256" key="8">
    <source>
        <dbReference type="PIRSR" id="PIRSR615500-1"/>
    </source>
</evidence>
<evidence type="ECO:0000256" key="5">
    <source>
        <dbReference type="ARBA" id="ARBA00022729"/>
    </source>
</evidence>
<dbReference type="InterPro" id="IPR010259">
    <property type="entry name" value="S8pro/Inhibitor_I9"/>
</dbReference>
<feature type="transmembrane region" description="Helical" evidence="11">
    <location>
        <begin position="51"/>
        <end position="75"/>
    </location>
</feature>
<evidence type="ECO:0000256" key="4">
    <source>
        <dbReference type="ARBA" id="ARBA00022670"/>
    </source>
</evidence>
<comment type="subcellular location">
    <subcellularLocation>
        <location evidence="1">Secreted</location>
    </subcellularLocation>
</comment>
<dbReference type="Gene3D" id="3.30.70.80">
    <property type="entry name" value="Peptidase S8 propeptide/proteinase inhibitor I9"/>
    <property type="match status" value="1"/>
</dbReference>
<dbReference type="Pfam" id="PF00082">
    <property type="entry name" value="Peptidase_S8"/>
    <property type="match status" value="1"/>
</dbReference>
<dbReference type="GO" id="GO:0009610">
    <property type="term" value="P:response to symbiotic fungus"/>
    <property type="evidence" value="ECO:0007669"/>
    <property type="project" value="UniProtKB-ARBA"/>
</dbReference>
<dbReference type="InterPro" id="IPR003137">
    <property type="entry name" value="PA_domain"/>
</dbReference>
<feature type="region of interest" description="Disordered" evidence="10">
    <location>
        <begin position="244"/>
        <end position="263"/>
    </location>
</feature>
<dbReference type="CDD" id="cd02120">
    <property type="entry name" value="PA_subtilisin_like"/>
    <property type="match status" value="1"/>
</dbReference>
<feature type="domain" description="Peptidase S8/S53" evidence="12">
    <location>
        <begin position="179"/>
        <end position="621"/>
    </location>
</feature>
<dbReference type="Proteomes" id="UP001652623">
    <property type="component" value="Chromosome 7"/>
</dbReference>
<feature type="active site" description="Charge relay system" evidence="8 9">
    <location>
        <position position="583"/>
    </location>
</feature>
<dbReference type="PRINTS" id="PR00723">
    <property type="entry name" value="SUBTILISIN"/>
</dbReference>
<dbReference type="RefSeq" id="XP_015889531.3">
    <property type="nucleotide sequence ID" value="XM_016034045.4"/>
</dbReference>
<accession>A0A6P4AL73</accession>
<evidence type="ECO:0000256" key="2">
    <source>
        <dbReference type="ARBA" id="ARBA00011073"/>
    </source>
</evidence>
<sequence>MRGVVSNTYIQVFSFCFFFFYIHSFFPKSAWGVWKMASSFSHCTRRRSSIFYLLLLAVLLAQISTSLCAKVYMVYMGSKTGEDPDEILKQNHQMLASVHRGSVEKAEASHVYSYRHGFRGFAAKLTDEQASQISKMPGVVSVFPNLKRNLHTTHSWNFMGLLGDETLEISGFSTRNQVNVVVGFIDTGIWPESPSFSDENMPPVPARWKGICQTGEAFNASTCNKKVIGARYYLRGYEAEEEDSENTVSFRSPRDSSGHGSHTTSIAAGRYVTNMNYQGLAAGGARGGAPMARIAVYKTCWNSGCYDVDLLAAFDDAIRDGVHILSLSLGPDAPQGDYFNDAISVGSFHAASHGILVVASAGNEGNPSSATNLAPWMLTVAASSTDRDFTSDIMLGNGFNFTGESLSLMEMNASARIISAAEANAGYFTPYQSSYCLESSLNRTKARGKVLVCRHAESSTDSKLEKSVIVKAAGGVGMVLIDEADKDVAIPFVIPSAIVGTRTGNHILSYINRTRIPKSRIFAAKTILGSEPAPRVTAFSSRGPNALTPEILKPDVTAPGLNILAAWSPALKKMHYNILSGTSMACPHVTGIATLIKAVHPSWSPSAIKSAILTTATTLDKHHKPITVDPNGKRGNPFDYGSGFVNPRRVLDPGLVYDAHPADYIAFLCSIGYDEKSLHLITGNNSTCDGSLLTASNLNYPSITVPNLKDEVSVTRTVTNFGRRQSIYKAVVTSPVGINVTVVPDRLVFNSFGQKINFRVNFKVAAPSKGKGYSFGYLSWRSQRTRVTSPLVVRVAPSNFGLVR</sequence>
<dbReference type="Pfam" id="PF02225">
    <property type="entry name" value="PA"/>
    <property type="match status" value="1"/>
</dbReference>
<dbReference type="Pfam" id="PF17766">
    <property type="entry name" value="fn3_6"/>
    <property type="match status" value="1"/>
</dbReference>
<evidence type="ECO:0000313" key="17">
    <source>
        <dbReference type="RefSeq" id="XP_015889531.3"/>
    </source>
</evidence>
<feature type="active site" description="Charge relay system" evidence="8 9">
    <location>
        <position position="186"/>
    </location>
</feature>
<dbReference type="GO" id="GO:0009609">
    <property type="term" value="P:response to symbiotic bacterium"/>
    <property type="evidence" value="ECO:0007669"/>
    <property type="project" value="UniProtKB-ARBA"/>
</dbReference>